<accession>A0A1E5E051</accession>
<dbReference type="AlphaFoldDB" id="A0A1E5E051"/>
<dbReference type="Pfam" id="PF10011">
    <property type="entry name" value="DUF2254"/>
    <property type="match status" value="1"/>
</dbReference>
<feature type="transmembrane region" description="Helical" evidence="1">
    <location>
        <begin position="21"/>
        <end position="42"/>
    </location>
</feature>
<dbReference type="EMBL" id="AJYK02000086">
    <property type="protein sequence ID" value="OEF23668.1"/>
    <property type="molecule type" value="Genomic_DNA"/>
</dbReference>
<proteinExistence type="predicted"/>
<evidence type="ECO:0000256" key="1">
    <source>
        <dbReference type="SAM" id="Phobius"/>
    </source>
</evidence>
<protein>
    <recommendedName>
        <fullName evidence="4">DUF2254 domain-containing protein</fullName>
    </recommendedName>
</protein>
<dbReference type="RefSeq" id="WP_017025782.1">
    <property type="nucleotide sequence ID" value="NZ_AJYK02000086.1"/>
</dbReference>
<dbReference type="OrthoDB" id="2955631at2"/>
<keyword evidence="1" id="KW-0472">Membrane</keyword>
<organism evidence="2 3">
    <name type="scientific">Vibrio rumoiensis 1S-45</name>
    <dbReference type="NCBI Taxonomy" id="1188252"/>
    <lineage>
        <taxon>Bacteria</taxon>
        <taxon>Pseudomonadati</taxon>
        <taxon>Pseudomonadota</taxon>
        <taxon>Gammaproteobacteria</taxon>
        <taxon>Vibrionales</taxon>
        <taxon>Vibrionaceae</taxon>
        <taxon>Vibrio</taxon>
    </lineage>
</organism>
<feature type="transmembrane region" description="Helical" evidence="1">
    <location>
        <begin position="133"/>
        <end position="159"/>
    </location>
</feature>
<sequence>MAVSFSRDHIRFLFNRLKDKLWVKPLWMCICSIFAVFVAKVADHIETELFILPVSLDSLVTLLEIMASSMLVIATFSVGSMVSAYASASTSATPRAFTLVVSDDVSKNALSRFIGSFIFSIVALTAVKNEFFGVSGLFVLFILTGFVFALVILTFIRWVDRLARLGRIGSTVDRVEKVAMDALIRQRNTPNLSGARCIDRGKGEPVVATSVGYIQHVDISRLHQWAEKFDANVILVTLPGDFVAPGTEIARVILNDQHKDELEFDYKGVIGAFQIGADRLFDDDPRFGLVVLSEIASKALSPAVNDPGSAIKVIGSMVRLFATWSEPVQEKDEQDSCYDRVQVPEVKIEDMFNDAFTPIARDGAACLEVVTHLQKSLVALHLLGDERMKQSAKHHAQMSLKRSQLALDLPEDVLAVRDVSLFAGTDKI</sequence>
<feature type="transmembrane region" description="Helical" evidence="1">
    <location>
        <begin position="62"/>
        <end position="88"/>
    </location>
</feature>
<feature type="transmembrane region" description="Helical" evidence="1">
    <location>
        <begin position="109"/>
        <end position="127"/>
    </location>
</feature>
<evidence type="ECO:0000313" key="3">
    <source>
        <dbReference type="Proteomes" id="UP000094070"/>
    </source>
</evidence>
<dbReference type="Proteomes" id="UP000094070">
    <property type="component" value="Unassembled WGS sequence"/>
</dbReference>
<keyword evidence="3" id="KW-1185">Reference proteome</keyword>
<gene>
    <name evidence="2" type="ORF">A1QC_11200</name>
</gene>
<reference evidence="2 3" key="1">
    <citation type="journal article" date="2012" name="Science">
        <title>Ecological populations of bacteria act as socially cohesive units of antibiotic production and resistance.</title>
        <authorList>
            <person name="Cordero O.X."/>
            <person name="Wildschutte H."/>
            <person name="Kirkup B."/>
            <person name="Proehl S."/>
            <person name="Ngo L."/>
            <person name="Hussain F."/>
            <person name="Le Roux F."/>
            <person name="Mincer T."/>
            <person name="Polz M.F."/>
        </authorList>
    </citation>
    <scope>NUCLEOTIDE SEQUENCE [LARGE SCALE GENOMIC DNA]</scope>
    <source>
        <strain evidence="2 3">1S-45</strain>
    </source>
</reference>
<dbReference type="InterPro" id="IPR018723">
    <property type="entry name" value="DUF2254_membrane"/>
</dbReference>
<keyword evidence="1" id="KW-1133">Transmembrane helix</keyword>
<keyword evidence="1" id="KW-0812">Transmembrane</keyword>
<comment type="caution">
    <text evidence="2">The sequence shown here is derived from an EMBL/GenBank/DDBJ whole genome shotgun (WGS) entry which is preliminary data.</text>
</comment>
<name>A0A1E5E051_9VIBR</name>
<evidence type="ECO:0000313" key="2">
    <source>
        <dbReference type="EMBL" id="OEF23668.1"/>
    </source>
</evidence>
<dbReference type="eggNOG" id="COG4325">
    <property type="taxonomic scope" value="Bacteria"/>
</dbReference>
<evidence type="ECO:0008006" key="4">
    <source>
        <dbReference type="Google" id="ProtNLM"/>
    </source>
</evidence>